<dbReference type="InterPro" id="IPR004089">
    <property type="entry name" value="MCPsignal_dom"/>
</dbReference>
<dbReference type="AlphaFoldDB" id="A0A8J7B7A6"/>
<dbReference type="RefSeq" id="WP_194028166.1">
    <property type="nucleotide sequence ID" value="NZ_JADEWZ010000004.1"/>
</dbReference>
<accession>A0A8J7B7A6</accession>
<evidence type="ECO:0000259" key="3">
    <source>
        <dbReference type="PROSITE" id="PS50111"/>
    </source>
</evidence>
<feature type="coiled-coil region" evidence="2">
    <location>
        <begin position="349"/>
        <end position="415"/>
    </location>
</feature>
<comment type="caution">
    <text evidence="4">The sequence shown here is derived from an EMBL/GenBank/DDBJ whole genome shotgun (WGS) entry which is preliminary data.</text>
</comment>
<organism evidence="4 5">
    <name type="scientific">Lusitaniella coriacea LEGE 07157</name>
    <dbReference type="NCBI Taxonomy" id="945747"/>
    <lineage>
        <taxon>Bacteria</taxon>
        <taxon>Bacillati</taxon>
        <taxon>Cyanobacteriota</taxon>
        <taxon>Cyanophyceae</taxon>
        <taxon>Spirulinales</taxon>
        <taxon>Lusitaniellaceae</taxon>
        <taxon>Lusitaniella</taxon>
    </lineage>
</organism>
<dbReference type="GO" id="GO:0007165">
    <property type="term" value="P:signal transduction"/>
    <property type="evidence" value="ECO:0007669"/>
    <property type="project" value="UniProtKB-KW"/>
</dbReference>
<name>A0A8J7B7A6_9CYAN</name>
<dbReference type="Proteomes" id="UP000654482">
    <property type="component" value="Unassembled WGS sequence"/>
</dbReference>
<dbReference type="SUPFAM" id="SSF58104">
    <property type="entry name" value="Methyl-accepting chemotaxis protein (MCP) signaling domain"/>
    <property type="match status" value="1"/>
</dbReference>
<evidence type="ECO:0000256" key="1">
    <source>
        <dbReference type="PROSITE-ProRule" id="PRU00284"/>
    </source>
</evidence>
<feature type="domain" description="Methyl-accepting transducer" evidence="3">
    <location>
        <begin position="233"/>
        <end position="403"/>
    </location>
</feature>
<keyword evidence="1" id="KW-0807">Transducer</keyword>
<keyword evidence="5" id="KW-1185">Reference proteome</keyword>
<evidence type="ECO:0000256" key="2">
    <source>
        <dbReference type="SAM" id="Coils"/>
    </source>
</evidence>
<dbReference type="PROSITE" id="PS50111">
    <property type="entry name" value="CHEMOTAXIS_TRANSDUC_2"/>
    <property type="match status" value="1"/>
</dbReference>
<evidence type="ECO:0000313" key="4">
    <source>
        <dbReference type="EMBL" id="MBE9115081.1"/>
    </source>
</evidence>
<evidence type="ECO:0000313" key="5">
    <source>
        <dbReference type="Proteomes" id="UP000654482"/>
    </source>
</evidence>
<dbReference type="GO" id="GO:0016020">
    <property type="term" value="C:membrane"/>
    <property type="evidence" value="ECO:0007669"/>
    <property type="project" value="InterPro"/>
</dbReference>
<keyword evidence="2" id="KW-0175">Coiled coil</keyword>
<protein>
    <recommendedName>
        <fullName evidence="3">Methyl-accepting transducer domain-containing protein</fullName>
    </recommendedName>
</protein>
<dbReference type="Gene3D" id="1.10.287.950">
    <property type="entry name" value="Methyl-accepting chemotaxis protein"/>
    <property type="match status" value="1"/>
</dbReference>
<reference evidence="4" key="1">
    <citation type="submission" date="2020-10" db="EMBL/GenBank/DDBJ databases">
        <authorList>
            <person name="Castelo-Branco R."/>
            <person name="Eusebio N."/>
            <person name="Adriana R."/>
            <person name="Vieira A."/>
            <person name="Brugerolle De Fraissinette N."/>
            <person name="Rezende De Castro R."/>
            <person name="Schneider M.P."/>
            <person name="Vasconcelos V."/>
            <person name="Leao P.N."/>
        </authorList>
    </citation>
    <scope>NUCLEOTIDE SEQUENCE</scope>
    <source>
        <strain evidence="4">LEGE 07157</strain>
    </source>
</reference>
<gene>
    <name evidence="4" type="ORF">IQ249_04125</name>
</gene>
<dbReference type="EMBL" id="JADEWZ010000004">
    <property type="protein sequence ID" value="MBE9115081.1"/>
    <property type="molecule type" value="Genomic_DNA"/>
</dbReference>
<proteinExistence type="predicted"/>
<sequence length="439" mass="50048">MSNLTQITAQSTVGDLPLSDFQVSPSTLGEVVAHQFNRRSDIPGVIITNDSQVLGMISRQEFNKQMENSKRRTRFLHCSIKHFLSTQQEPIGFLQLSDTEKIDIAIRKALSRPSNKIYDPIAIAFNDPSLPDFKAFFLLDFQTLLLAQSQLMGSLNQEVDRQRLEMKNCVQKFHQKQRKIREYKKLLEIQKTMIQERNLLLETQQIELLEQAKEISQFNLRLIRIRKLLTGDGKNSFSKIFSGVNSICQTTTQVIGIGRSLSHELKTIRETSKLIEEVSRQVKHLAVQAVIVANHASSELSGFSPIASEIGKLVGQTFEAAGKTQHVADRFRARLEELTESAYTGTTVARSLVGEIERSENVLSELERLVQLERSAMIPEIGEESEEEINSLEKRKTLVRKIAQAETTLSELKRSVRRNQPDSLIEKIRRTLKHHKQYE</sequence>